<gene>
    <name evidence="1" type="ORF">HPLM_LOCUS21873</name>
</gene>
<reference evidence="3" key="1">
    <citation type="submission" date="2017-02" db="UniProtKB">
        <authorList>
            <consortium name="WormBaseParasite"/>
        </authorList>
    </citation>
    <scope>IDENTIFICATION</scope>
</reference>
<dbReference type="EMBL" id="UZAF01024430">
    <property type="protein sequence ID" value="VDO93401.1"/>
    <property type="molecule type" value="Genomic_DNA"/>
</dbReference>
<dbReference type="AlphaFoldDB" id="A0A0N4XBY9"/>
<sequence>MCSLPGSSSSEGTQGSIHKWYFTKEEVCFSSSLLLPFFFFVILI</sequence>
<dbReference type="WBParaSite" id="HPLM_0002188401-mRNA-1">
    <property type="protein sequence ID" value="HPLM_0002188401-mRNA-1"/>
    <property type="gene ID" value="HPLM_0002188401"/>
</dbReference>
<name>A0A0N4XBY9_HAEPC</name>
<reference evidence="1 2" key="2">
    <citation type="submission" date="2018-11" db="EMBL/GenBank/DDBJ databases">
        <authorList>
            <consortium name="Pathogen Informatics"/>
        </authorList>
    </citation>
    <scope>NUCLEOTIDE SEQUENCE [LARGE SCALE GENOMIC DNA]</scope>
    <source>
        <strain evidence="1 2">MHpl1</strain>
    </source>
</reference>
<keyword evidence="2" id="KW-1185">Reference proteome</keyword>
<proteinExistence type="predicted"/>
<evidence type="ECO:0000313" key="3">
    <source>
        <dbReference type="WBParaSite" id="HPLM_0002188401-mRNA-1"/>
    </source>
</evidence>
<evidence type="ECO:0000313" key="1">
    <source>
        <dbReference type="EMBL" id="VDO93401.1"/>
    </source>
</evidence>
<dbReference type="Proteomes" id="UP000268014">
    <property type="component" value="Unassembled WGS sequence"/>
</dbReference>
<organism evidence="3">
    <name type="scientific">Haemonchus placei</name>
    <name type="common">Barber's pole worm</name>
    <dbReference type="NCBI Taxonomy" id="6290"/>
    <lineage>
        <taxon>Eukaryota</taxon>
        <taxon>Metazoa</taxon>
        <taxon>Ecdysozoa</taxon>
        <taxon>Nematoda</taxon>
        <taxon>Chromadorea</taxon>
        <taxon>Rhabditida</taxon>
        <taxon>Rhabditina</taxon>
        <taxon>Rhabditomorpha</taxon>
        <taxon>Strongyloidea</taxon>
        <taxon>Trichostrongylidae</taxon>
        <taxon>Haemonchus</taxon>
    </lineage>
</organism>
<evidence type="ECO:0000313" key="2">
    <source>
        <dbReference type="Proteomes" id="UP000268014"/>
    </source>
</evidence>
<protein>
    <submittedName>
        <fullName evidence="1 3">Uncharacterized protein</fullName>
    </submittedName>
</protein>
<accession>A0A0N4XBY9</accession>